<dbReference type="Pfam" id="PF01243">
    <property type="entry name" value="PNPOx_N"/>
    <property type="match status" value="1"/>
</dbReference>
<evidence type="ECO:0000313" key="9">
    <source>
        <dbReference type="Proteomes" id="UP000187185"/>
    </source>
</evidence>
<sequence>MAARCEARVSTPVTIEPDEWAEIPDDPTALLERWLPGNDDPQRPLMTLATLDEDGAPDARSLLLSEWDADGFYWHTDSRSRKIAQVTRRPAVALCVPLLGIPSPDVRHQLVVQGRAEPASDLEQRRAYAARPPYLQQLAWQNTPGFAALPQHERVSAWRKFADARPDALTPPATWVGYLVRPDRLTFWFGSADTASRRLEYTRRGEGWERRILAG</sequence>
<dbReference type="Proteomes" id="UP000187185">
    <property type="component" value="Chromosome"/>
</dbReference>
<dbReference type="EMBL" id="CP018762">
    <property type="protein sequence ID" value="APZ34458.1"/>
    <property type="molecule type" value="Genomic_DNA"/>
</dbReference>
<evidence type="ECO:0000256" key="4">
    <source>
        <dbReference type="ARBA" id="ARBA00022643"/>
    </source>
</evidence>
<feature type="domain" description="Pyridoxamine 5'-phosphate oxidase N-terminal" evidence="6">
    <location>
        <begin position="42"/>
        <end position="137"/>
    </location>
</feature>
<comment type="cofactor">
    <cofactor evidence="1">
        <name>FMN</name>
        <dbReference type="ChEBI" id="CHEBI:58210"/>
    </cofactor>
</comment>
<dbReference type="SUPFAM" id="SSF50475">
    <property type="entry name" value="FMN-binding split barrel"/>
    <property type="match status" value="1"/>
</dbReference>
<keyword evidence="4" id="KW-0288">FMN</keyword>
<evidence type="ECO:0000256" key="3">
    <source>
        <dbReference type="ARBA" id="ARBA00022630"/>
    </source>
</evidence>
<dbReference type="GO" id="GO:0010181">
    <property type="term" value="F:FMN binding"/>
    <property type="evidence" value="ECO:0007669"/>
    <property type="project" value="InterPro"/>
</dbReference>
<evidence type="ECO:0000259" key="7">
    <source>
        <dbReference type="Pfam" id="PF10590"/>
    </source>
</evidence>
<dbReference type="PANTHER" id="PTHR10851">
    <property type="entry name" value="PYRIDOXINE-5-PHOSPHATE OXIDASE"/>
    <property type="match status" value="1"/>
</dbReference>
<evidence type="ECO:0000256" key="2">
    <source>
        <dbReference type="ARBA" id="ARBA00007301"/>
    </source>
</evidence>
<dbReference type="GO" id="GO:0008615">
    <property type="term" value="P:pyridoxine biosynthetic process"/>
    <property type="evidence" value="ECO:0007669"/>
    <property type="project" value="InterPro"/>
</dbReference>
<proteinExistence type="inferred from homology"/>
<keyword evidence="3" id="KW-0285">Flavoprotein</keyword>
<keyword evidence="5" id="KW-0560">Oxidoreductase</keyword>
<dbReference type="Gene3D" id="2.30.110.10">
    <property type="entry name" value="Electron Transport, Fmn-binding Protein, Chain A"/>
    <property type="match status" value="1"/>
</dbReference>
<evidence type="ECO:0000313" key="8">
    <source>
        <dbReference type="EMBL" id="APZ34458.1"/>
    </source>
</evidence>
<dbReference type="InterPro" id="IPR011576">
    <property type="entry name" value="Pyridox_Oxase_N"/>
</dbReference>
<dbReference type="Pfam" id="PF10590">
    <property type="entry name" value="PNP_phzG_C"/>
    <property type="match status" value="1"/>
</dbReference>
<feature type="domain" description="Pyridoxine 5'-phosphate oxidase dimerisation C-terminal" evidence="7">
    <location>
        <begin position="175"/>
        <end position="214"/>
    </location>
</feature>
<keyword evidence="9" id="KW-1185">Reference proteome</keyword>
<dbReference type="InterPro" id="IPR012349">
    <property type="entry name" value="Split_barrel_FMN-bd"/>
</dbReference>
<dbReference type="STRING" id="36805.BOH66_09570"/>
<comment type="similarity">
    <text evidence="2">Belongs to the pyridoxamine 5'-phosphate oxidase family.</text>
</comment>
<reference evidence="8 9" key="1">
    <citation type="submission" date="2016-12" db="EMBL/GenBank/DDBJ databases">
        <title>Complete genome sequence of Microbacterium aurum KACC 15219.</title>
        <authorList>
            <person name="Jung Y."/>
            <person name="Shin J.-H."/>
            <person name="Lee Y.-J."/>
            <person name="Yi H."/>
            <person name="Bahn Y.-S."/>
            <person name="Kim J.F."/>
            <person name="Lee D.-W."/>
        </authorList>
    </citation>
    <scope>NUCLEOTIDE SEQUENCE [LARGE SCALE GENOMIC DNA]</scope>
    <source>
        <strain evidence="8 9">KACC 15219</strain>
    </source>
</reference>
<dbReference type="InterPro" id="IPR019576">
    <property type="entry name" value="Pyridoxamine_oxidase_dimer_C"/>
</dbReference>
<gene>
    <name evidence="8" type="ORF">BOH66_09570</name>
</gene>
<evidence type="ECO:0000256" key="5">
    <source>
        <dbReference type="ARBA" id="ARBA00023002"/>
    </source>
</evidence>
<evidence type="ECO:0008006" key="10">
    <source>
        <dbReference type="Google" id="ProtNLM"/>
    </source>
</evidence>
<dbReference type="KEGG" id="maur:BOH66_09570"/>
<name>A0A1P8U8K1_9MICO</name>
<accession>A0A1P8U8K1</accession>
<dbReference type="PANTHER" id="PTHR10851:SF0">
    <property type="entry name" value="PYRIDOXINE-5'-PHOSPHATE OXIDASE"/>
    <property type="match status" value="1"/>
</dbReference>
<organism evidence="8 9">
    <name type="scientific">Microbacterium aurum</name>
    <dbReference type="NCBI Taxonomy" id="36805"/>
    <lineage>
        <taxon>Bacteria</taxon>
        <taxon>Bacillati</taxon>
        <taxon>Actinomycetota</taxon>
        <taxon>Actinomycetes</taxon>
        <taxon>Micrococcales</taxon>
        <taxon>Microbacteriaceae</taxon>
        <taxon>Microbacterium</taxon>
    </lineage>
</organism>
<evidence type="ECO:0000256" key="1">
    <source>
        <dbReference type="ARBA" id="ARBA00001917"/>
    </source>
</evidence>
<evidence type="ECO:0000259" key="6">
    <source>
        <dbReference type="Pfam" id="PF01243"/>
    </source>
</evidence>
<dbReference type="GO" id="GO:0004733">
    <property type="term" value="F:pyridoxamine phosphate oxidase activity"/>
    <property type="evidence" value="ECO:0007669"/>
    <property type="project" value="InterPro"/>
</dbReference>
<dbReference type="InterPro" id="IPR000659">
    <property type="entry name" value="Pyridox_Oxase"/>
</dbReference>
<dbReference type="AlphaFoldDB" id="A0A1P8U8K1"/>
<protein>
    <recommendedName>
        <fullName evidence="10">Pyridoxamine 5-phosphate oxidase</fullName>
    </recommendedName>
</protein>